<comment type="similarity">
    <text evidence="1">Belongs to the Nudix hydrolase family.</text>
</comment>
<dbReference type="InterPro" id="IPR020084">
    <property type="entry name" value="NUDIX_hydrolase_CS"/>
</dbReference>
<evidence type="ECO:0000313" key="7">
    <source>
        <dbReference type="Proteomes" id="UP000504634"/>
    </source>
</evidence>
<protein>
    <recommendedName>
        <fullName evidence="2">Bis(5'-nucleosyl)-tetraphosphatase [asymmetrical]</fullName>
    </recommendedName>
    <alternativeName>
        <fullName evidence="5">Diadenosine 5',5'''-P1,P4-tetraphosphate asymmetrical hydrolase</fullName>
    </alternativeName>
</protein>
<evidence type="ECO:0000256" key="5">
    <source>
        <dbReference type="ARBA" id="ARBA00032644"/>
    </source>
</evidence>
<sequence length="142" mass="16342">MGKRAAGFVLFRRLCGEIEYLLLKASYGDFHWSSPKGHVDPGEDDFTTALRETKEEAGYDEKDLIIYRDNPLTLNYVVKGKPKIVIYWLAELRNPNQAPVLSDEHTDFKWLAKEAAKQCVGFKDNQDMIESFHSIILKMDKT</sequence>
<dbReference type="CTD" id="136031375"/>
<evidence type="ECO:0000256" key="1">
    <source>
        <dbReference type="ARBA" id="ARBA00005582"/>
    </source>
</evidence>
<dbReference type="GO" id="GO:0006167">
    <property type="term" value="P:AMP biosynthetic process"/>
    <property type="evidence" value="ECO:0007669"/>
    <property type="project" value="TreeGrafter"/>
</dbReference>
<accession>A0A6J2TPA2</accession>
<dbReference type="GeneID" id="115626194"/>
<dbReference type="GO" id="GO:0004081">
    <property type="term" value="F:bis(5'-nucleosyl)-tetraphosphatase (asymmetrical) activity"/>
    <property type="evidence" value="ECO:0007669"/>
    <property type="project" value="TreeGrafter"/>
</dbReference>
<dbReference type="InterPro" id="IPR015797">
    <property type="entry name" value="NUDIX_hydrolase-like_dom_sf"/>
</dbReference>
<dbReference type="PANTHER" id="PTHR21340:SF0">
    <property type="entry name" value="BIS(5'-NUCLEOSYL)-TETRAPHOSPHATASE [ASYMMETRICAL]"/>
    <property type="match status" value="1"/>
</dbReference>
<reference evidence="8" key="1">
    <citation type="submission" date="2025-08" db="UniProtKB">
        <authorList>
            <consortium name="RefSeq"/>
        </authorList>
    </citation>
    <scope>IDENTIFICATION</scope>
    <source>
        <strain evidence="8">11010-0011.00</strain>
        <tissue evidence="8">Whole body</tissue>
    </source>
</reference>
<keyword evidence="3" id="KW-0547">Nucleotide-binding</keyword>
<name>A0A6J2TPA2_DROLE</name>
<dbReference type="PROSITE" id="PS00893">
    <property type="entry name" value="NUDIX_BOX"/>
    <property type="match status" value="1"/>
</dbReference>
<evidence type="ECO:0000256" key="3">
    <source>
        <dbReference type="ARBA" id="ARBA00022741"/>
    </source>
</evidence>
<dbReference type="PROSITE" id="PS51462">
    <property type="entry name" value="NUDIX"/>
    <property type="match status" value="1"/>
</dbReference>
<dbReference type="SUPFAM" id="SSF55811">
    <property type="entry name" value="Nudix"/>
    <property type="match status" value="1"/>
</dbReference>
<feature type="domain" description="Nudix hydrolase" evidence="6">
    <location>
        <begin position="1"/>
        <end position="136"/>
    </location>
</feature>
<dbReference type="RefSeq" id="XP_030377335.1">
    <property type="nucleotide sequence ID" value="XM_030521475.1"/>
</dbReference>
<evidence type="ECO:0000259" key="6">
    <source>
        <dbReference type="PROSITE" id="PS51462"/>
    </source>
</evidence>
<dbReference type="OrthoDB" id="276276at2759"/>
<dbReference type="InterPro" id="IPR000086">
    <property type="entry name" value="NUDIX_hydrolase_dom"/>
</dbReference>
<dbReference type="CDD" id="cd03428">
    <property type="entry name" value="NUDIX_Ap4A_Nudt2"/>
    <property type="match status" value="1"/>
</dbReference>
<dbReference type="GO" id="GO:0006754">
    <property type="term" value="P:ATP biosynthetic process"/>
    <property type="evidence" value="ECO:0007669"/>
    <property type="project" value="TreeGrafter"/>
</dbReference>
<keyword evidence="4" id="KW-0378">Hydrolase</keyword>
<gene>
    <name evidence="8" type="primary">LOC115626194</name>
</gene>
<dbReference type="Pfam" id="PF00293">
    <property type="entry name" value="NUDIX"/>
    <property type="match status" value="1"/>
</dbReference>
<dbReference type="PANTHER" id="PTHR21340">
    <property type="entry name" value="DIADENOSINE 5,5-P1,P4-TETRAPHOSPHATE PYROPHOSPHOHYDROLASE MUTT"/>
    <property type="match status" value="1"/>
</dbReference>
<evidence type="ECO:0000313" key="8">
    <source>
        <dbReference type="RefSeq" id="XP_030377335.1"/>
    </source>
</evidence>
<dbReference type="InterPro" id="IPR003565">
    <property type="entry name" value="Tetra_PHTase"/>
</dbReference>
<dbReference type="Gene3D" id="3.90.79.10">
    <property type="entry name" value="Nucleoside Triphosphate Pyrophosphohydrolase"/>
    <property type="match status" value="1"/>
</dbReference>
<dbReference type="InterPro" id="IPR051325">
    <property type="entry name" value="Nudix_hydrolase_domain"/>
</dbReference>
<dbReference type="Proteomes" id="UP000504634">
    <property type="component" value="Unplaced"/>
</dbReference>
<evidence type="ECO:0000256" key="2">
    <source>
        <dbReference type="ARBA" id="ARBA00018911"/>
    </source>
</evidence>
<organism evidence="7 8">
    <name type="scientific">Drosophila lebanonensis</name>
    <name type="common">Fruit fly</name>
    <name type="synonym">Scaptodrosophila lebanonensis</name>
    <dbReference type="NCBI Taxonomy" id="7225"/>
    <lineage>
        <taxon>Eukaryota</taxon>
        <taxon>Metazoa</taxon>
        <taxon>Ecdysozoa</taxon>
        <taxon>Arthropoda</taxon>
        <taxon>Hexapoda</taxon>
        <taxon>Insecta</taxon>
        <taxon>Pterygota</taxon>
        <taxon>Neoptera</taxon>
        <taxon>Endopterygota</taxon>
        <taxon>Diptera</taxon>
        <taxon>Brachycera</taxon>
        <taxon>Muscomorpha</taxon>
        <taxon>Ephydroidea</taxon>
        <taxon>Drosophilidae</taxon>
        <taxon>Scaptodrosophila</taxon>
    </lineage>
</organism>
<keyword evidence="7" id="KW-1185">Reference proteome</keyword>
<dbReference type="AlphaFoldDB" id="A0A6J2TPA2"/>
<proteinExistence type="inferred from homology"/>
<evidence type="ECO:0000256" key="4">
    <source>
        <dbReference type="ARBA" id="ARBA00022801"/>
    </source>
</evidence>
<dbReference type="GO" id="GO:0000166">
    <property type="term" value="F:nucleotide binding"/>
    <property type="evidence" value="ECO:0007669"/>
    <property type="project" value="UniProtKB-KW"/>
</dbReference>
<dbReference type="PRINTS" id="PR01405">
    <property type="entry name" value="TETRPHPHTASE"/>
</dbReference>